<reference evidence="7 8" key="1">
    <citation type="submission" date="2018-01" db="EMBL/GenBank/DDBJ databases">
        <title>Draft genome sequence of Sphaerisporangium sp. 7K107.</title>
        <authorList>
            <person name="Sahin N."/>
            <person name="Saygin H."/>
            <person name="Ay H."/>
        </authorList>
    </citation>
    <scope>NUCLEOTIDE SEQUENCE [LARGE SCALE GENOMIC DNA]</scope>
    <source>
        <strain evidence="7 8">7K107</strain>
    </source>
</reference>
<evidence type="ECO:0000256" key="5">
    <source>
        <dbReference type="ARBA" id="ARBA00023285"/>
    </source>
</evidence>
<dbReference type="InterPro" id="IPR006158">
    <property type="entry name" value="Cobalamin-bd"/>
</dbReference>
<name>A0A2W2H4J2_9ACTN</name>
<evidence type="ECO:0000313" key="7">
    <source>
        <dbReference type="EMBL" id="PZG56996.1"/>
    </source>
</evidence>
<protein>
    <submittedName>
        <fullName evidence="7">Methylmalonyl-CoA mutase</fullName>
    </submittedName>
</protein>
<keyword evidence="4" id="KW-0413">Isomerase</keyword>
<dbReference type="RefSeq" id="WP_111165032.1">
    <property type="nucleotide sequence ID" value="NZ_POUA01000002.1"/>
</dbReference>
<dbReference type="Gene3D" id="3.40.50.280">
    <property type="entry name" value="Cobalamin-binding domain"/>
    <property type="match status" value="1"/>
</dbReference>
<dbReference type="InterPro" id="IPR036724">
    <property type="entry name" value="Cobalamin-bd_sf"/>
</dbReference>
<keyword evidence="8" id="KW-1185">Reference proteome</keyword>
<evidence type="ECO:0000256" key="3">
    <source>
        <dbReference type="ARBA" id="ARBA00022723"/>
    </source>
</evidence>
<proteinExistence type="predicted"/>
<dbReference type="SUPFAM" id="SSF52242">
    <property type="entry name" value="Cobalamin (vitamin B12)-binding domain"/>
    <property type="match status" value="1"/>
</dbReference>
<evidence type="ECO:0000259" key="6">
    <source>
        <dbReference type="PROSITE" id="PS51332"/>
    </source>
</evidence>
<gene>
    <name evidence="7" type="ORF">C1I98_00400</name>
</gene>
<dbReference type="PANTHER" id="PTHR48101:SF1">
    <property type="entry name" value="METHYLMALONYL-COA MUTASE, LARGE SUBUNIT"/>
    <property type="match status" value="1"/>
</dbReference>
<comment type="caution">
    <text evidence="7">The sequence shown here is derived from an EMBL/GenBank/DDBJ whole genome shotgun (WGS) entry which is preliminary data.</text>
</comment>
<keyword evidence="3" id="KW-0479">Metal-binding</keyword>
<evidence type="ECO:0000313" key="8">
    <source>
        <dbReference type="Proteomes" id="UP000248544"/>
    </source>
</evidence>
<dbReference type="NCBIfam" id="TIGR00640">
    <property type="entry name" value="acid_CoA_mut_C"/>
    <property type="match status" value="1"/>
</dbReference>
<dbReference type="GO" id="GO:0016853">
    <property type="term" value="F:isomerase activity"/>
    <property type="evidence" value="ECO:0007669"/>
    <property type="project" value="UniProtKB-KW"/>
</dbReference>
<sequence>MTAVQPLRVVLAKVGLDGHDVGVNLIARALRDGGFEVVYLGKRVPNDVIVATAIAEDADVIGVSCLSGGLGYFTTGLVGKLRASDAGDIPVIAGGIDEPDEISRMLDAGVYRYFGPGSATEDVVAAFVAAGQDGRGA</sequence>
<organism evidence="7 8">
    <name type="scientific">Spongiactinospora gelatinilytica</name>
    <dbReference type="NCBI Taxonomy" id="2666298"/>
    <lineage>
        <taxon>Bacteria</taxon>
        <taxon>Bacillati</taxon>
        <taxon>Actinomycetota</taxon>
        <taxon>Actinomycetes</taxon>
        <taxon>Streptosporangiales</taxon>
        <taxon>Streptosporangiaceae</taxon>
        <taxon>Spongiactinospora</taxon>
    </lineage>
</organism>
<dbReference type="GO" id="GO:0046872">
    <property type="term" value="F:metal ion binding"/>
    <property type="evidence" value="ECO:0007669"/>
    <property type="project" value="UniProtKB-KW"/>
</dbReference>
<keyword evidence="2" id="KW-0846">Cobalamin</keyword>
<dbReference type="EMBL" id="POUA01000002">
    <property type="protein sequence ID" value="PZG56996.1"/>
    <property type="molecule type" value="Genomic_DNA"/>
</dbReference>
<dbReference type="GO" id="GO:0031419">
    <property type="term" value="F:cobalamin binding"/>
    <property type="evidence" value="ECO:0007669"/>
    <property type="project" value="UniProtKB-KW"/>
</dbReference>
<dbReference type="PROSITE" id="PS51332">
    <property type="entry name" value="B12_BINDING"/>
    <property type="match status" value="1"/>
</dbReference>
<dbReference type="AlphaFoldDB" id="A0A2W2H4J2"/>
<accession>A0A2W2H4J2</accession>
<feature type="domain" description="B12-binding" evidence="6">
    <location>
        <begin position="6"/>
        <end position="137"/>
    </location>
</feature>
<dbReference type="Pfam" id="PF02310">
    <property type="entry name" value="B12-binding"/>
    <property type="match status" value="1"/>
</dbReference>
<evidence type="ECO:0000256" key="4">
    <source>
        <dbReference type="ARBA" id="ARBA00023235"/>
    </source>
</evidence>
<keyword evidence="5" id="KW-0170">Cobalt</keyword>
<dbReference type="Proteomes" id="UP000248544">
    <property type="component" value="Unassembled WGS sequence"/>
</dbReference>
<dbReference type="InterPro" id="IPR006159">
    <property type="entry name" value="Acid_CoA_mut_C"/>
</dbReference>
<evidence type="ECO:0000256" key="2">
    <source>
        <dbReference type="ARBA" id="ARBA00022628"/>
    </source>
</evidence>
<dbReference type="PANTHER" id="PTHR48101">
    <property type="entry name" value="METHYLMALONYL-COA MUTASE, MITOCHONDRIAL-RELATED"/>
    <property type="match status" value="1"/>
</dbReference>
<comment type="cofactor">
    <cofactor evidence="1">
        <name>adenosylcob(III)alamin</name>
        <dbReference type="ChEBI" id="CHEBI:18408"/>
    </cofactor>
</comment>
<evidence type="ECO:0000256" key="1">
    <source>
        <dbReference type="ARBA" id="ARBA00001922"/>
    </source>
</evidence>